<comment type="caution">
    <text evidence="2">The sequence shown here is derived from an EMBL/GenBank/DDBJ whole genome shotgun (WGS) entry which is preliminary data.</text>
</comment>
<sequence length="103" mass="10976">MIKKLAPLFATLCLLSGATVVQAGDTDIIGAPGIIPHPIESYLPITAERNSCLMCHKNAVAKDRKAGEIPLTHLKDGKITGDRWNCTLCHAPSMPAETNAKAK</sequence>
<accession>K1JRY2</accession>
<dbReference type="SUPFAM" id="SSF48695">
    <property type="entry name" value="Multiheme cytochromes"/>
    <property type="match status" value="1"/>
</dbReference>
<feature type="signal peptide" evidence="1">
    <location>
        <begin position="1"/>
        <end position="23"/>
    </location>
</feature>
<dbReference type="Pfam" id="PF03892">
    <property type="entry name" value="NapB"/>
    <property type="match status" value="1"/>
</dbReference>
<name>K1JRY2_9BURK</name>
<dbReference type="InterPro" id="IPR005591">
    <property type="entry name" value="NapB"/>
</dbReference>
<dbReference type="InterPro" id="IPR036280">
    <property type="entry name" value="Multihaem_cyt_sf"/>
</dbReference>
<dbReference type="GO" id="GO:0009061">
    <property type="term" value="P:anaerobic respiration"/>
    <property type="evidence" value="ECO:0007669"/>
    <property type="project" value="InterPro"/>
</dbReference>
<dbReference type="RefSeq" id="WP_005436635.1">
    <property type="nucleotide sequence ID" value="NZ_JH815519.1"/>
</dbReference>
<dbReference type="EMBL" id="ADMG01000042">
    <property type="protein sequence ID" value="EKB30452.1"/>
    <property type="molecule type" value="Genomic_DNA"/>
</dbReference>
<dbReference type="STRING" id="742823.HMPREF9465_01980"/>
<dbReference type="PATRIC" id="fig|742823.3.peg.1978"/>
<protein>
    <submittedName>
        <fullName evidence="2">Uncharacterized protein</fullName>
    </submittedName>
</protein>
<gene>
    <name evidence="2" type="ORF">HMPREF9465_01980</name>
</gene>
<dbReference type="AlphaFoldDB" id="K1JRY2"/>
<reference evidence="2 3" key="1">
    <citation type="submission" date="2012-05" db="EMBL/GenBank/DDBJ databases">
        <title>The Genome Sequence of Sutterella wadsworthensis 2_1_59BFAA.</title>
        <authorList>
            <consortium name="The Broad Institute Genome Sequencing Platform"/>
            <person name="Earl A."/>
            <person name="Ward D."/>
            <person name="Feldgarden M."/>
            <person name="Gevers D."/>
            <person name="Daigneault M."/>
            <person name="Strauss J."/>
            <person name="Allen-Vercoe E."/>
            <person name="Walker B."/>
            <person name="Young S.K."/>
            <person name="Zeng Q."/>
            <person name="Gargeya S."/>
            <person name="Fitzgerald M."/>
            <person name="Haas B."/>
            <person name="Abouelleil A."/>
            <person name="Alvarado L."/>
            <person name="Arachchi H.M."/>
            <person name="Berlin A.M."/>
            <person name="Chapman S.B."/>
            <person name="Goldberg J."/>
            <person name="Griggs A."/>
            <person name="Gujja S."/>
            <person name="Hansen M."/>
            <person name="Howarth C."/>
            <person name="Imamovic A."/>
            <person name="Larimer J."/>
            <person name="McCowen C."/>
            <person name="Montmayeur A."/>
            <person name="Murphy C."/>
            <person name="Neiman D."/>
            <person name="Pearson M."/>
            <person name="Priest M."/>
            <person name="Roberts A."/>
            <person name="Saif S."/>
            <person name="Shea T."/>
            <person name="Sisk P."/>
            <person name="Sykes S."/>
            <person name="Wortman J."/>
            <person name="Nusbaum C."/>
            <person name="Birren B."/>
        </authorList>
    </citation>
    <scope>NUCLEOTIDE SEQUENCE [LARGE SCALE GENOMIC DNA]</scope>
    <source>
        <strain evidence="2 3">2_1_59BFAA</strain>
    </source>
</reference>
<evidence type="ECO:0000256" key="1">
    <source>
        <dbReference type="SAM" id="SignalP"/>
    </source>
</evidence>
<organism evidence="2 3">
    <name type="scientific">Sutterella wadsworthensis 2_1_59BFAA</name>
    <dbReference type="NCBI Taxonomy" id="742823"/>
    <lineage>
        <taxon>Bacteria</taxon>
        <taxon>Pseudomonadati</taxon>
        <taxon>Pseudomonadota</taxon>
        <taxon>Betaproteobacteria</taxon>
        <taxon>Burkholderiales</taxon>
        <taxon>Sutterellaceae</taxon>
        <taxon>Sutterella</taxon>
    </lineage>
</organism>
<dbReference type="Gene3D" id="1.10.1130.10">
    <property type="entry name" value="Flavocytochrome C3, Chain A"/>
    <property type="match status" value="1"/>
</dbReference>
<keyword evidence="3" id="KW-1185">Reference proteome</keyword>
<keyword evidence="1" id="KW-0732">Signal</keyword>
<dbReference type="OrthoDB" id="13290at2"/>
<dbReference type="Proteomes" id="UP000005835">
    <property type="component" value="Unassembled WGS sequence"/>
</dbReference>
<feature type="chain" id="PRO_5003846622" evidence="1">
    <location>
        <begin position="24"/>
        <end position="103"/>
    </location>
</feature>
<evidence type="ECO:0000313" key="2">
    <source>
        <dbReference type="EMBL" id="EKB30452.1"/>
    </source>
</evidence>
<dbReference type="HOGENOM" id="CLU_173390_0_0_4"/>
<evidence type="ECO:0000313" key="3">
    <source>
        <dbReference type="Proteomes" id="UP000005835"/>
    </source>
</evidence>
<dbReference type="eggNOG" id="COG3043">
    <property type="taxonomic scope" value="Bacteria"/>
</dbReference>
<proteinExistence type="predicted"/>